<evidence type="ECO:0000256" key="5">
    <source>
        <dbReference type="ARBA" id="ARBA00037974"/>
    </source>
</evidence>
<evidence type="ECO:0000313" key="8">
    <source>
        <dbReference type="Proteomes" id="UP000288929"/>
    </source>
</evidence>
<dbReference type="GO" id="GO:0030170">
    <property type="term" value="F:pyridoxal phosphate binding"/>
    <property type="evidence" value="ECO:0007669"/>
    <property type="project" value="InterPro"/>
</dbReference>
<dbReference type="Gene3D" id="3.90.1150.10">
    <property type="entry name" value="Aspartate Aminotransferase, domain 1"/>
    <property type="match status" value="1"/>
</dbReference>
<dbReference type="Proteomes" id="UP000288929">
    <property type="component" value="Chromosome"/>
</dbReference>
<evidence type="ECO:0000313" key="7">
    <source>
        <dbReference type="EMBL" id="QAU51883.1"/>
    </source>
</evidence>
<evidence type="ECO:0000256" key="1">
    <source>
        <dbReference type="ARBA" id="ARBA00001933"/>
    </source>
</evidence>
<gene>
    <name evidence="7" type="primary">patB</name>
    <name evidence="7" type="ORF">CPELA_03000</name>
</gene>
<evidence type="ECO:0000256" key="4">
    <source>
        <dbReference type="ARBA" id="ARBA00023239"/>
    </source>
</evidence>
<dbReference type="InterPro" id="IPR015421">
    <property type="entry name" value="PyrdxlP-dep_Trfase_major"/>
</dbReference>
<comment type="cofactor">
    <cofactor evidence="1">
        <name>pyridoxal 5'-phosphate</name>
        <dbReference type="ChEBI" id="CHEBI:597326"/>
    </cofactor>
</comment>
<dbReference type="InterPro" id="IPR015424">
    <property type="entry name" value="PyrdxlP-dep_Trfase"/>
</dbReference>
<keyword evidence="8" id="KW-1185">Reference proteome</keyword>
<dbReference type="PANTHER" id="PTHR43525">
    <property type="entry name" value="PROTEIN MALY"/>
    <property type="match status" value="1"/>
</dbReference>
<dbReference type="InterPro" id="IPR015422">
    <property type="entry name" value="PyrdxlP-dep_Trfase_small"/>
</dbReference>
<keyword evidence="4 7" id="KW-0456">Lyase</keyword>
<proteinExistence type="inferred from homology"/>
<dbReference type="AlphaFoldDB" id="A0A410W7E3"/>
<evidence type="ECO:0000259" key="6">
    <source>
        <dbReference type="Pfam" id="PF00155"/>
    </source>
</evidence>
<comment type="similarity">
    <text evidence="5">Belongs to the class-II pyridoxal-phosphate-dependent aminotransferase family. MalY/PatB cystathionine beta-lyase subfamily.</text>
</comment>
<dbReference type="InterPro" id="IPR004839">
    <property type="entry name" value="Aminotransferase_I/II_large"/>
</dbReference>
<sequence length="387" mass="43674">MKPLEVALATLEGMDFPEYERLRARHTMKWTRHDEDVIPLWVAESDFATCPEIHQALRSAVEEERFGYPPSAEGLQQACAKFYQDRYGFPARPEWVFPLPDVVRGLYIGIQEFSQPGSKVVVPVPAYPPFFQVLDATHREGIFIDVSNGLDFDELERAFKAAGSMLLCNPYNPLGFTFSREELERIVELAAANDVRLLVDEIHAPLVYDGTHLVTAGLSKLAAKQCITFTATSKAWNTAGLKCAQVIFSNEEDVRHWEQLSPVTKDGVSTLGLLAAEVAYEQGREFLDEELAYLRANRDFLLEEIPARLPGAKVRKVDATYLLWIDFRDCGLEQPAAFFLKNARVALNEGTMFGEWGRGYARLNFATSREILETALDRMARALDQRS</sequence>
<evidence type="ECO:0000256" key="2">
    <source>
        <dbReference type="ARBA" id="ARBA00012224"/>
    </source>
</evidence>
<dbReference type="KEGG" id="cpeg:CPELA_03000"/>
<dbReference type="InterPro" id="IPR051798">
    <property type="entry name" value="Class-II_PLP-Dep_Aminotrans"/>
</dbReference>
<evidence type="ECO:0000256" key="3">
    <source>
        <dbReference type="ARBA" id="ARBA00022898"/>
    </source>
</evidence>
<dbReference type="Gene3D" id="3.40.640.10">
    <property type="entry name" value="Type I PLP-dependent aspartate aminotransferase-like (Major domain)"/>
    <property type="match status" value="1"/>
</dbReference>
<dbReference type="CDD" id="cd00609">
    <property type="entry name" value="AAT_like"/>
    <property type="match status" value="1"/>
</dbReference>
<reference evidence="7 8" key="1">
    <citation type="submission" date="2019-01" db="EMBL/GenBank/DDBJ databases">
        <authorList>
            <person name="Ruckert C."/>
            <person name="Busche T."/>
            <person name="Kalinowski J."/>
        </authorList>
    </citation>
    <scope>NUCLEOTIDE SEQUENCE [LARGE SCALE GENOMIC DNA]</scope>
    <source>
        <strain evidence="7 8">136/3</strain>
    </source>
</reference>
<accession>A0A410W7E3</accession>
<keyword evidence="3" id="KW-0663">Pyridoxal phosphate</keyword>
<dbReference type="EMBL" id="CP035299">
    <property type="protein sequence ID" value="QAU51883.1"/>
    <property type="molecule type" value="Genomic_DNA"/>
</dbReference>
<dbReference type="SUPFAM" id="SSF53383">
    <property type="entry name" value="PLP-dependent transferases"/>
    <property type="match status" value="1"/>
</dbReference>
<organism evidence="7 8">
    <name type="scientific">Corynebacterium pelargi</name>
    <dbReference type="NCBI Taxonomy" id="1471400"/>
    <lineage>
        <taxon>Bacteria</taxon>
        <taxon>Bacillati</taxon>
        <taxon>Actinomycetota</taxon>
        <taxon>Actinomycetes</taxon>
        <taxon>Mycobacteriales</taxon>
        <taxon>Corynebacteriaceae</taxon>
        <taxon>Corynebacterium</taxon>
    </lineage>
</organism>
<name>A0A410W7E3_9CORY</name>
<dbReference type="PANTHER" id="PTHR43525:SF2">
    <property type="entry name" value="CYSTATHIONINE BETA-LYASE-RELATED"/>
    <property type="match status" value="1"/>
</dbReference>
<dbReference type="GO" id="GO:0047804">
    <property type="term" value="F:cysteine-S-conjugate beta-lyase activity"/>
    <property type="evidence" value="ECO:0007669"/>
    <property type="project" value="UniProtKB-EC"/>
</dbReference>
<dbReference type="EC" id="4.4.1.13" evidence="2"/>
<feature type="domain" description="Aminotransferase class I/classII large" evidence="6">
    <location>
        <begin position="36"/>
        <end position="378"/>
    </location>
</feature>
<dbReference type="Pfam" id="PF00155">
    <property type="entry name" value="Aminotran_1_2"/>
    <property type="match status" value="1"/>
</dbReference>
<protein>
    <recommendedName>
        <fullName evidence="2">cysteine-S-conjugate beta-lyase</fullName>
        <ecNumber evidence="2">4.4.1.13</ecNumber>
    </recommendedName>
</protein>